<dbReference type="Proteomes" id="UP000053890">
    <property type="component" value="Unassembled WGS sequence"/>
</dbReference>
<dbReference type="GO" id="GO:0015031">
    <property type="term" value="P:protein transport"/>
    <property type="evidence" value="ECO:0007669"/>
    <property type="project" value="InterPro"/>
</dbReference>
<feature type="transmembrane region" description="Helical" evidence="7">
    <location>
        <begin position="148"/>
        <end position="168"/>
    </location>
</feature>
<keyword evidence="2 7" id="KW-0812">Transmembrane</keyword>
<evidence type="ECO:0000256" key="2">
    <source>
        <dbReference type="ARBA" id="ARBA00022692"/>
    </source>
</evidence>
<dbReference type="InterPro" id="IPR007273">
    <property type="entry name" value="SCAMP"/>
</dbReference>
<protein>
    <recommendedName>
        <fullName evidence="10">Secretory carrier-associated membrane protein</fullName>
    </recommendedName>
</protein>
<gene>
    <name evidence="8" type="ORF">RHOBADRAFT_52877</name>
</gene>
<feature type="compositionally biased region" description="Polar residues" evidence="6">
    <location>
        <begin position="1"/>
        <end position="15"/>
    </location>
</feature>
<dbReference type="PANTHER" id="PTHR10687">
    <property type="entry name" value="SECRETORY CARRIER-ASSOCIATED MEMBRANE PROTEIN SCAMP"/>
    <property type="match status" value="1"/>
</dbReference>
<feature type="transmembrane region" description="Helical" evidence="7">
    <location>
        <begin position="120"/>
        <end position="142"/>
    </location>
</feature>
<dbReference type="OrthoDB" id="242866at2759"/>
<feature type="coiled-coil region" evidence="5">
    <location>
        <begin position="51"/>
        <end position="78"/>
    </location>
</feature>
<evidence type="ECO:0000256" key="1">
    <source>
        <dbReference type="ARBA" id="ARBA00004141"/>
    </source>
</evidence>
<evidence type="ECO:0000256" key="3">
    <source>
        <dbReference type="ARBA" id="ARBA00022989"/>
    </source>
</evidence>
<keyword evidence="3 7" id="KW-1133">Transmembrane helix</keyword>
<feature type="region of interest" description="Disordered" evidence="6">
    <location>
        <begin position="1"/>
        <end position="51"/>
    </location>
</feature>
<reference evidence="8 9" key="1">
    <citation type="journal article" date="2015" name="Front. Microbiol.">
        <title>Genome sequence of the plant growth promoting endophytic yeast Rhodotorula graminis WP1.</title>
        <authorList>
            <person name="Firrincieli A."/>
            <person name="Otillar R."/>
            <person name="Salamov A."/>
            <person name="Schmutz J."/>
            <person name="Khan Z."/>
            <person name="Redman R.S."/>
            <person name="Fleck N.D."/>
            <person name="Lindquist E."/>
            <person name="Grigoriev I.V."/>
            <person name="Doty S.L."/>
        </authorList>
    </citation>
    <scope>NUCLEOTIDE SEQUENCE [LARGE SCALE GENOMIC DNA]</scope>
    <source>
        <strain evidence="8 9">WP1</strain>
    </source>
</reference>
<dbReference type="PANTHER" id="PTHR10687:SF90">
    <property type="entry name" value="SECRETORY CARRIER MEMBRANE PROTEIN"/>
    <property type="match status" value="1"/>
</dbReference>
<proteinExistence type="predicted"/>
<dbReference type="GO" id="GO:0032588">
    <property type="term" value="C:trans-Golgi network membrane"/>
    <property type="evidence" value="ECO:0007669"/>
    <property type="project" value="TreeGrafter"/>
</dbReference>
<organism evidence="8 9">
    <name type="scientific">Rhodotorula graminis (strain WP1)</name>
    <dbReference type="NCBI Taxonomy" id="578459"/>
    <lineage>
        <taxon>Eukaryota</taxon>
        <taxon>Fungi</taxon>
        <taxon>Dikarya</taxon>
        <taxon>Basidiomycota</taxon>
        <taxon>Pucciniomycotina</taxon>
        <taxon>Microbotryomycetes</taxon>
        <taxon>Sporidiobolales</taxon>
        <taxon>Sporidiobolaceae</taxon>
        <taxon>Rhodotorula</taxon>
    </lineage>
</organism>
<dbReference type="EMBL" id="KQ474077">
    <property type="protein sequence ID" value="KPV75860.1"/>
    <property type="molecule type" value="Genomic_DNA"/>
</dbReference>
<evidence type="ECO:0000256" key="6">
    <source>
        <dbReference type="SAM" id="MobiDB-lite"/>
    </source>
</evidence>
<accession>A0A194S5S9</accession>
<evidence type="ECO:0000313" key="9">
    <source>
        <dbReference type="Proteomes" id="UP000053890"/>
    </source>
</evidence>
<evidence type="ECO:0000313" key="8">
    <source>
        <dbReference type="EMBL" id="KPV75860.1"/>
    </source>
</evidence>
<keyword evidence="4 7" id="KW-0472">Membrane</keyword>
<feature type="transmembrane region" description="Helical" evidence="7">
    <location>
        <begin position="180"/>
        <end position="203"/>
    </location>
</feature>
<evidence type="ECO:0000256" key="5">
    <source>
        <dbReference type="SAM" id="Coils"/>
    </source>
</evidence>
<name>A0A194S5S9_RHOGW</name>
<sequence>MSNPFADPNPQSLDSNPFADPTVQAGLQSRTQDDYELSSGAAQQPQTAQGGADVQARLEELQRRERELAARETALSQKQEHIRNFGKANWPGFGFNILFHSIEEEIPDAHQATVLMLYRIWMFFVLVLAVNLVAAVLLTASGSSSGDLGAGIMYLPVLSVLSFLLWYRPVYNAYSKEYSFFYYIFFFFGLWHALFCVYMFVGIPSSGGAGLINLISSFAGGHIAAGVVCTLATVGWALETLAFLWMFKNVRAHSSGEQGHTLAQAKQEIQMYGIKAYLFKASSMPASSQQQPGAQV</sequence>
<evidence type="ECO:0000256" key="7">
    <source>
        <dbReference type="SAM" id="Phobius"/>
    </source>
</evidence>
<feature type="compositionally biased region" description="Low complexity" evidence="6">
    <location>
        <begin position="40"/>
        <end position="51"/>
    </location>
</feature>
<evidence type="ECO:0000256" key="4">
    <source>
        <dbReference type="ARBA" id="ARBA00023136"/>
    </source>
</evidence>
<dbReference type="GeneID" id="28977002"/>
<evidence type="ECO:0008006" key="10">
    <source>
        <dbReference type="Google" id="ProtNLM"/>
    </source>
</evidence>
<keyword evidence="5" id="KW-0175">Coiled coil</keyword>
<dbReference type="GO" id="GO:0055038">
    <property type="term" value="C:recycling endosome membrane"/>
    <property type="evidence" value="ECO:0007669"/>
    <property type="project" value="TreeGrafter"/>
</dbReference>
<feature type="transmembrane region" description="Helical" evidence="7">
    <location>
        <begin position="223"/>
        <end position="247"/>
    </location>
</feature>
<dbReference type="Pfam" id="PF04144">
    <property type="entry name" value="SCAMP"/>
    <property type="match status" value="1"/>
</dbReference>
<dbReference type="AlphaFoldDB" id="A0A194S5S9"/>
<dbReference type="RefSeq" id="XP_018271909.1">
    <property type="nucleotide sequence ID" value="XM_018416554.1"/>
</dbReference>
<comment type="subcellular location">
    <subcellularLocation>
        <location evidence="1">Membrane</location>
        <topology evidence="1">Multi-pass membrane protein</topology>
    </subcellularLocation>
</comment>
<keyword evidence="9" id="KW-1185">Reference proteome</keyword>
<dbReference type="OMA" id="NMVACIF"/>